<dbReference type="OrthoDB" id="9764467at2"/>
<dbReference type="SUPFAM" id="SSF52540">
    <property type="entry name" value="P-loop containing nucleoside triphosphate hydrolases"/>
    <property type="match status" value="2"/>
</dbReference>
<accession>E5Y3L8</accession>
<feature type="coiled-coil region" evidence="1">
    <location>
        <begin position="1046"/>
        <end position="1131"/>
    </location>
</feature>
<dbReference type="eggNOG" id="COG0419">
    <property type="taxonomic scope" value="Bacteria"/>
</dbReference>
<feature type="compositionally biased region" description="Basic and acidic residues" evidence="2">
    <location>
        <begin position="439"/>
        <end position="460"/>
    </location>
</feature>
<comment type="caution">
    <text evidence="5">The sequence shown here is derived from an EMBL/GenBank/DDBJ whole genome shotgun (WGS) entry which is preliminary data.</text>
</comment>
<dbReference type="InterPro" id="IPR027417">
    <property type="entry name" value="P-loop_NTPase"/>
</dbReference>
<evidence type="ECO:0000313" key="5">
    <source>
        <dbReference type="EMBL" id="EFV45414.1"/>
    </source>
</evidence>
<proteinExistence type="predicted"/>
<evidence type="ECO:0000313" key="6">
    <source>
        <dbReference type="Proteomes" id="UP000006034"/>
    </source>
</evidence>
<dbReference type="Pfam" id="PF13514">
    <property type="entry name" value="AAA_27"/>
    <property type="match status" value="1"/>
</dbReference>
<dbReference type="Gene3D" id="3.40.50.300">
    <property type="entry name" value="P-loop containing nucleotide triphosphate hydrolases"/>
    <property type="match status" value="2"/>
</dbReference>
<dbReference type="HOGENOM" id="CLU_006135_0_1_7"/>
<name>E5Y3L8_BILW3</name>
<feature type="domain" description="YhaN AAA" evidence="4">
    <location>
        <begin position="1"/>
        <end position="206"/>
    </location>
</feature>
<reference evidence="5 6" key="2">
    <citation type="submission" date="2013-04" db="EMBL/GenBank/DDBJ databases">
        <title>The Genome Sequence of Bilophila wadsworthia 3_1_6.</title>
        <authorList>
            <consortium name="The Broad Institute Genomics Platform"/>
            <person name="Earl A."/>
            <person name="Ward D."/>
            <person name="Feldgarden M."/>
            <person name="Gevers D."/>
            <person name="Sibley C."/>
            <person name="Strauss J."/>
            <person name="Allen-Vercoe E."/>
            <person name="Walker B."/>
            <person name="Young S."/>
            <person name="Zeng Q."/>
            <person name="Gargeya S."/>
            <person name="Fitzgerald M."/>
            <person name="Haas B."/>
            <person name="Abouelleil A."/>
            <person name="Allen A.W."/>
            <person name="Alvarado L."/>
            <person name="Arachchi H.M."/>
            <person name="Berlin A.M."/>
            <person name="Chapman S.B."/>
            <person name="Gainer-Dewar J."/>
            <person name="Goldberg J."/>
            <person name="Griggs A."/>
            <person name="Gujja S."/>
            <person name="Hansen M."/>
            <person name="Howarth C."/>
            <person name="Imamovic A."/>
            <person name="Ireland A."/>
            <person name="Larimer J."/>
            <person name="McCowan C."/>
            <person name="Murphy C."/>
            <person name="Pearson M."/>
            <person name="Poon T.W."/>
            <person name="Priest M."/>
            <person name="Roberts A."/>
            <person name="Saif S."/>
            <person name="Shea T."/>
            <person name="Sisk P."/>
            <person name="Sykes S."/>
            <person name="Wortman J."/>
            <person name="Nusbaum C."/>
            <person name="Birren B."/>
        </authorList>
    </citation>
    <scope>NUCLEOTIDE SEQUENCE [LARGE SCALE GENOMIC DNA]</scope>
    <source>
        <strain evidence="5 6">3_1_6</strain>
    </source>
</reference>
<evidence type="ECO:0000256" key="1">
    <source>
        <dbReference type="SAM" id="Coils"/>
    </source>
</evidence>
<keyword evidence="3" id="KW-0812">Transmembrane</keyword>
<feature type="region of interest" description="Disordered" evidence="2">
    <location>
        <begin position="418"/>
        <end position="472"/>
    </location>
</feature>
<evidence type="ECO:0000256" key="2">
    <source>
        <dbReference type="SAM" id="MobiDB-lite"/>
    </source>
</evidence>
<dbReference type="RefSeq" id="WP_005025209.1">
    <property type="nucleotide sequence ID" value="NZ_KE150238.1"/>
</dbReference>
<dbReference type="EMBL" id="ADCP02000001">
    <property type="protein sequence ID" value="EFV45414.1"/>
    <property type="molecule type" value="Genomic_DNA"/>
</dbReference>
<keyword evidence="1" id="KW-0175">Coiled coil</keyword>
<dbReference type="STRING" id="563192.HMPREF0179_00779"/>
<evidence type="ECO:0000259" key="4">
    <source>
        <dbReference type="Pfam" id="PF13514"/>
    </source>
</evidence>
<keyword evidence="3" id="KW-1133">Transmembrane helix</keyword>
<dbReference type="PANTHER" id="PTHR41259">
    <property type="entry name" value="DOUBLE-STRAND BREAK REPAIR RAD50 ATPASE, PUTATIVE-RELATED"/>
    <property type="match status" value="1"/>
</dbReference>
<keyword evidence="6" id="KW-1185">Reference proteome</keyword>
<dbReference type="eggNOG" id="COG4717">
    <property type="taxonomic scope" value="Bacteria"/>
</dbReference>
<dbReference type="GeneID" id="78087943"/>
<sequence length="1325" mass="146212">MRIRSFHIDAFGTLRDVTAEGLPEAGAVFLGHNEAGKSTLLDFFRSTLVGYPRTRDARERGYLAGQSGLLGGSLTLFSDARGGDIRLIRRPNVAKGEPLLTDAQGRPLDPALWERLLGGVTREVYASVYGFSLSELQSFASLTSEGVRNALYGASFGMAGLKSPGAALKKLTGSMEDLFRARGSNPRLSAALKEWEDVRRDMRRAEEDAARYDSLAAERDAAQGRLAALREERADRERERRVLERRLGVWERWEEWRLAGVRLERLEPVPATFPQDGPARLERALERRSDAERALEQARQRLEQAREDLGSRVADRALLDCGERLRELAGRAASCRNALAAIPGLCADRERTLAALQRELAGLGPDWTAERVQRIGRPLSLREALERQAEQRRSAVSDMENAQAAVRRIAEDTKALESELEEQMRQAADVPEPPMALSEADRERLREAMARAEEARRRLPEAQTSSAEAERELDQALSRLALDPGTSGRALEALSAGQDAIAALASEILHKEVERKDRERRVAAAGSDAERAGETLARLRERRAACPARSAVDAQWAALRRLRSALSRLAVEHVRFTDAESRCAEHGAASGTESSPALVVLGSVLAVLGLAGAVLRGVLEVAFLRLGSVALPLEGWLLGAFLLVGGAFVWAGFPRRKERRPEFAATAERLQQRRTACLQRVQAVQREIGELCRTVGLSDAEEATVDAFERAVELARERCAAGERLAEEIQRQEAFCAEAERHAQTERAALEQASADERAAMARWLAWFQTHGVDAPLPGEAAVFCARVDSARMRLASALAKRRELAALEADRAALPECVRSLLSEAFYSGDDDIRAAEAARNALELCREADRLCDERRRLEESVQAMTLQLTRLEQSRLGAEDALEAARARQVAADAAWEGFLGGLGLAAGLSPATAREALERMDRVQALEAERLRLDEELERQERERDALRMPLRGILRQLGRLPDASANNAAEEPDWPGCLEALLREWESARAENAEVVRLRARSEEQAVEVREAEAVHHDAVREVERLLNMAQVPDAEAFYRRHGAKLEREALERRREDLEDALRLAARDLYGADADIPAFFASFGEADKEVLEAELAGLAGRLSMLADEEERLADSLRTQEVRLEQAEGSETLSRLRLRAASLSGTIRGLGLEWSRYALARHLLLEARGRFEKERQPGVIRAASALFSAITGGAWVGIAASLEDSSLRVLPPHGEPVSPEVLSRGTQEQLYLALRLAHIRNHAAQAAALPVIMDDVLVNFDPDRALRTAQTFGDLASSQEGSPGHQLLYFTCHPHMADMLRKAVPGVGLYVMERGTIREEE</sequence>
<feature type="coiled-coil region" evidence="1">
    <location>
        <begin position="843"/>
        <end position="891"/>
    </location>
</feature>
<feature type="coiled-coil region" evidence="1">
    <location>
        <begin position="712"/>
        <end position="756"/>
    </location>
</feature>
<feature type="coiled-coil region" evidence="1">
    <location>
        <begin position="281"/>
        <end position="315"/>
    </location>
</feature>
<dbReference type="InterPro" id="IPR038734">
    <property type="entry name" value="YhaN_AAA"/>
</dbReference>
<dbReference type="PANTHER" id="PTHR41259:SF1">
    <property type="entry name" value="DOUBLE-STRAND BREAK REPAIR RAD50 ATPASE, PUTATIVE-RELATED"/>
    <property type="match status" value="1"/>
</dbReference>
<evidence type="ECO:0000256" key="3">
    <source>
        <dbReference type="SAM" id="Phobius"/>
    </source>
</evidence>
<dbReference type="Proteomes" id="UP000006034">
    <property type="component" value="Unassembled WGS sequence"/>
</dbReference>
<protein>
    <recommendedName>
        <fullName evidence="4">YhaN AAA domain-containing protein</fullName>
    </recommendedName>
</protein>
<feature type="coiled-coil region" evidence="1">
    <location>
        <begin position="188"/>
        <end position="246"/>
    </location>
</feature>
<feature type="transmembrane region" description="Helical" evidence="3">
    <location>
        <begin position="635"/>
        <end position="653"/>
    </location>
</feature>
<reference evidence="5 6" key="1">
    <citation type="submission" date="2010-10" db="EMBL/GenBank/DDBJ databases">
        <authorList>
            <consortium name="The Broad Institute Genome Sequencing Platform"/>
            <person name="Ward D."/>
            <person name="Earl A."/>
            <person name="Feldgarden M."/>
            <person name="Young S.K."/>
            <person name="Gargeya S."/>
            <person name="Zeng Q."/>
            <person name="Alvarado L."/>
            <person name="Berlin A."/>
            <person name="Bochicchio J."/>
            <person name="Chapman S.B."/>
            <person name="Chen Z."/>
            <person name="Freedman E."/>
            <person name="Gellesch M."/>
            <person name="Goldberg J."/>
            <person name="Griggs A."/>
            <person name="Gujja S."/>
            <person name="Heilman E."/>
            <person name="Heiman D."/>
            <person name="Howarth C."/>
            <person name="Mehta T."/>
            <person name="Neiman D."/>
            <person name="Pearson M."/>
            <person name="Roberts A."/>
            <person name="Saif S."/>
            <person name="Shea T."/>
            <person name="Shenoy N."/>
            <person name="Sisk P."/>
            <person name="Stolte C."/>
            <person name="Sykes S."/>
            <person name="White J."/>
            <person name="Yandava C."/>
            <person name="Allen-Vercoe E."/>
            <person name="Sibley C."/>
            <person name="Ambrose C.E."/>
            <person name="Strauss J."/>
            <person name="Daigneault M."/>
            <person name="Haas B."/>
            <person name="Nusbaum C."/>
            <person name="Birren B."/>
        </authorList>
    </citation>
    <scope>NUCLEOTIDE SEQUENCE [LARGE SCALE GENOMIC DNA]</scope>
    <source>
        <strain evidence="5 6">3_1_6</strain>
    </source>
</reference>
<gene>
    <name evidence="5" type="ORF">HMPREF0179_00779</name>
</gene>
<feature type="transmembrane region" description="Helical" evidence="3">
    <location>
        <begin position="597"/>
        <end position="615"/>
    </location>
</feature>
<keyword evidence="3" id="KW-0472">Membrane</keyword>
<organism evidence="5 6">
    <name type="scientific">Bilophila wadsworthia (strain 3_1_6)</name>
    <dbReference type="NCBI Taxonomy" id="563192"/>
    <lineage>
        <taxon>Bacteria</taxon>
        <taxon>Pseudomonadati</taxon>
        <taxon>Thermodesulfobacteriota</taxon>
        <taxon>Desulfovibrionia</taxon>
        <taxon>Desulfovibrionales</taxon>
        <taxon>Desulfovibrionaceae</taxon>
        <taxon>Bilophila</taxon>
    </lineage>
</organism>